<evidence type="ECO:0000313" key="1">
    <source>
        <dbReference type="EMBL" id="MDC7151081.1"/>
    </source>
</evidence>
<dbReference type="InterPro" id="IPR025905">
    <property type="entry name" value="NVEALA"/>
</dbReference>
<sequence>MALLCLLGGLYFYSIQSDKNVLNDLAFENIEALAFEEGPNENFRCYGWGDIECHGIKVERKTSGFR</sequence>
<name>A0AAW6IBV7_9BACT</name>
<protein>
    <submittedName>
        <fullName evidence="1">NVEALA domain-containing protein</fullName>
    </submittedName>
</protein>
<dbReference type="EMBL" id="JAQPYX010000164">
    <property type="protein sequence ID" value="MDC7151081.1"/>
    <property type="molecule type" value="Genomic_DNA"/>
</dbReference>
<accession>A0AAW6IBV7</accession>
<proteinExistence type="predicted"/>
<dbReference type="AlphaFoldDB" id="A0AAW6IBV7"/>
<evidence type="ECO:0000313" key="2">
    <source>
        <dbReference type="Proteomes" id="UP001213646"/>
    </source>
</evidence>
<organism evidence="1 2">
    <name type="scientific">Parabacteroides johnsonii</name>
    <dbReference type="NCBI Taxonomy" id="387661"/>
    <lineage>
        <taxon>Bacteria</taxon>
        <taxon>Pseudomonadati</taxon>
        <taxon>Bacteroidota</taxon>
        <taxon>Bacteroidia</taxon>
        <taxon>Bacteroidales</taxon>
        <taxon>Tannerellaceae</taxon>
        <taxon>Parabacteroides</taxon>
    </lineage>
</organism>
<dbReference type="Pfam" id="PF14055">
    <property type="entry name" value="NVEALA"/>
    <property type="match status" value="1"/>
</dbReference>
<dbReference type="Proteomes" id="UP001213646">
    <property type="component" value="Unassembled WGS sequence"/>
</dbReference>
<comment type="caution">
    <text evidence="1">The sequence shown here is derived from an EMBL/GenBank/DDBJ whole genome shotgun (WGS) entry which is preliminary data.</text>
</comment>
<dbReference type="RefSeq" id="WP_195485424.1">
    <property type="nucleotide sequence ID" value="NZ_CAKWFF010000258.1"/>
</dbReference>
<reference evidence="1" key="1">
    <citation type="submission" date="2023-01" db="EMBL/GenBank/DDBJ databases">
        <title>Exploring GABA producing Bacteroides strains toward improving mental health.</title>
        <authorList>
            <person name="Yousuf B."/>
            <person name="Bouhlel N.E."/>
            <person name="Mottawea W."/>
            <person name="Hammami R."/>
        </authorList>
    </citation>
    <scope>NUCLEOTIDE SEQUENCE</scope>
    <source>
        <strain evidence="1">UO.H1047</strain>
    </source>
</reference>
<gene>
    <name evidence="1" type="ORF">PQG89_16945</name>
</gene>